<organism evidence="1 2">
    <name type="scientific">Dictyobacter halimunensis</name>
    <dbReference type="NCBI Taxonomy" id="3026934"/>
    <lineage>
        <taxon>Bacteria</taxon>
        <taxon>Bacillati</taxon>
        <taxon>Chloroflexota</taxon>
        <taxon>Ktedonobacteria</taxon>
        <taxon>Ktedonobacterales</taxon>
        <taxon>Dictyobacteraceae</taxon>
        <taxon>Dictyobacter</taxon>
    </lineage>
</organism>
<reference evidence="1 2" key="1">
    <citation type="submission" date="2023-02" db="EMBL/GenBank/DDBJ databases">
        <title>Dictyobacter halimunensis sp. nov., a new member of the class Ktedonobacteria from forest soil in a geothermal area.</title>
        <authorList>
            <person name="Rachmania M.K."/>
            <person name="Ningsih F."/>
            <person name="Sakai Y."/>
            <person name="Yabe S."/>
            <person name="Yokota A."/>
            <person name="Sjamsuridzal W."/>
        </authorList>
    </citation>
    <scope>NUCLEOTIDE SEQUENCE [LARGE SCALE GENOMIC DNA]</scope>
    <source>
        <strain evidence="1 2">S3.2.2.5</strain>
    </source>
</reference>
<dbReference type="EMBL" id="BSRI01000002">
    <property type="protein sequence ID" value="GLV58669.1"/>
    <property type="molecule type" value="Genomic_DNA"/>
</dbReference>
<proteinExistence type="predicted"/>
<name>A0ABQ6FYI8_9CHLR</name>
<gene>
    <name evidence="1" type="ORF">KDH_54990</name>
</gene>
<evidence type="ECO:0008006" key="3">
    <source>
        <dbReference type="Google" id="ProtNLM"/>
    </source>
</evidence>
<comment type="caution">
    <text evidence="1">The sequence shown here is derived from an EMBL/GenBank/DDBJ whole genome shotgun (WGS) entry which is preliminary data.</text>
</comment>
<evidence type="ECO:0000313" key="1">
    <source>
        <dbReference type="EMBL" id="GLV58669.1"/>
    </source>
</evidence>
<sequence length="70" mass="8530">MRRERKDPMGDLADVYLDTSEIASSIERQREMLREHMLQVKETYGAMLKKRSELLQWYRYHVDSIEPENR</sequence>
<protein>
    <recommendedName>
        <fullName evidence="3">Transcription regulator MerR DNA binding domain-containing protein</fullName>
    </recommendedName>
</protein>
<dbReference type="Proteomes" id="UP001344906">
    <property type="component" value="Unassembled WGS sequence"/>
</dbReference>
<accession>A0ABQ6FYI8</accession>
<keyword evidence="2" id="KW-1185">Reference proteome</keyword>
<evidence type="ECO:0000313" key="2">
    <source>
        <dbReference type="Proteomes" id="UP001344906"/>
    </source>
</evidence>